<dbReference type="GO" id="GO:0005546">
    <property type="term" value="F:phosphatidylinositol-4,5-bisphosphate binding"/>
    <property type="evidence" value="ECO:0007669"/>
    <property type="project" value="TreeGrafter"/>
</dbReference>
<feature type="compositionally biased region" description="Acidic residues" evidence="2">
    <location>
        <begin position="117"/>
        <end position="129"/>
    </location>
</feature>
<dbReference type="GO" id="GO:0005737">
    <property type="term" value="C:cytoplasm"/>
    <property type="evidence" value="ECO:0007669"/>
    <property type="project" value="TreeGrafter"/>
</dbReference>
<comment type="similarity">
    <text evidence="1">Belongs to the SIN1 family.</text>
</comment>
<feature type="domain" description="AVO1/Sin1 ubiquitin-like" evidence="4">
    <location>
        <begin position="609"/>
        <end position="670"/>
    </location>
</feature>
<evidence type="ECO:0000313" key="6">
    <source>
        <dbReference type="Proteomes" id="UP000274822"/>
    </source>
</evidence>
<gene>
    <name evidence="5" type="ORF">BC938DRAFT_472029</name>
</gene>
<dbReference type="Proteomes" id="UP000274822">
    <property type="component" value="Unassembled WGS sequence"/>
</dbReference>
<keyword evidence="5" id="KW-0808">Transferase</keyword>
<dbReference type="Pfam" id="PF16978">
    <property type="entry name" value="CRIM"/>
    <property type="match status" value="1"/>
</dbReference>
<evidence type="ECO:0000259" key="3">
    <source>
        <dbReference type="Pfam" id="PF16978"/>
    </source>
</evidence>
<dbReference type="GO" id="GO:0005886">
    <property type="term" value="C:plasma membrane"/>
    <property type="evidence" value="ECO:0007669"/>
    <property type="project" value="TreeGrafter"/>
</dbReference>
<accession>A0A433QUD2</accession>
<feature type="region of interest" description="Disordered" evidence="2">
    <location>
        <begin position="77"/>
        <end position="272"/>
    </location>
</feature>
<feature type="domain" description="CRIM" evidence="3">
    <location>
        <begin position="372"/>
        <end position="479"/>
    </location>
</feature>
<organism evidence="5 6">
    <name type="scientific">Jimgerdemannia flammicorona</name>
    <dbReference type="NCBI Taxonomy" id="994334"/>
    <lineage>
        <taxon>Eukaryota</taxon>
        <taxon>Fungi</taxon>
        <taxon>Fungi incertae sedis</taxon>
        <taxon>Mucoromycota</taxon>
        <taxon>Mucoromycotina</taxon>
        <taxon>Endogonomycetes</taxon>
        <taxon>Endogonales</taxon>
        <taxon>Endogonaceae</taxon>
        <taxon>Jimgerdemannia</taxon>
    </lineage>
</organism>
<name>A0A433QUD2_9FUNG</name>
<feature type="region of interest" description="Disordered" evidence="2">
    <location>
        <begin position="301"/>
        <end position="366"/>
    </location>
</feature>
<dbReference type="InterPro" id="IPR031567">
    <property type="entry name" value="CRIM_dom"/>
</dbReference>
<evidence type="ECO:0000256" key="1">
    <source>
        <dbReference type="ARBA" id="ARBA00009407"/>
    </source>
</evidence>
<feature type="compositionally biased region" description="Low complexity" evidence="2">
    <location>
        <begin position="324"/>
        <end position="362"/>
    </location>
</feature>
<dbReference type="Pfam" id="PF23164">
    <property type="entry name" value="UBL_AVO1"/>
    <property type="match status" value="1"/>
</dbReference>
<keyword evidence="6" id="KW-1185">Reference proteome</keyword>
<protein>
    <submittedName>
        <fullName evidence="5">Stress-activated map kinase interacting protein 1-domain-containing protein</fullName>
    </submittedName>
</protein>
<evidence type="ECO:0000256" key="2">
    <source>
        <dbReference type="SAM" id="MobiDB-lite"/>
    </source>
</evidence>
<feature type="compositionally biased region" description="Low complexity" evidence="2">
    <location>
        <begin position="554"/>
        <end position="584"/>
    </location>
</feature>
<feature type="compositionally biased region" description="Low complexity" evidence="2">
    <location>
        <begin position="219"/>
        <end position="232"/>
    </location>
</feature>
<dbReference type="AlphaFoldDB" id="A0A433QUD2"/>
<proteinExistence type="inferred from homology"/>
<evidence type="ECO:0000313" key="5">
    <source>
        <dbReference type="EMBL" id="RUS33356.1"/>
    </source>
</evidence>
<sequence length="688" mass="73587">MALITDPTFLIHQMRVKYMRIDDRVAERILTFSPTTMTNDYIKTAAPVYPEMQYAYSPTYHHNDNFLSGGAAGRPALTSTPSFGKPKSLAYGGRRKKEVQVVPPPTHTRDNDKSSVDSDDEIDIEEDESVSGSGKPRPPIFRKISGLPNNKPRKSSAPALFVTAPSKPPDSSQQLSAESFSPTQNPLSSPGDLMSPRLIMVDSVSPSPSAQIDPYSLIPSVDSTTDPTPKTSPEIEPSDAVSDAAKSHPGTEDHDVDDLTPFSSPGGTGGMSTIAPNPIIPLPPLPTLRLANLALDPLNATTREGFPQTHHDRTTPLANPSGRPLPLTPTRSRSTPTSNLPSTTSSFSTPTSRPHAASSPAAPILPQQLKPRSALTALIAEKKSAAENPFAAEFSFHSGKGEPSPMTLCVYTPYATTPKEPMTVVVKRECSVEDVIGYALYQYMDEKREPGLKEELWDINLWVLRIAEDDGEIEEDLPVKLNEQLHAKLMKTRPPPNYGSSAVLTTLPTNPSSTTTNLASTAAATNNSTLAAASAAAALMNPVTATLAAPAMTASSSAQQPSNSQQPPPASAAAVPVPSSKSTLTKSTLTNPVYQYLRVRLMTSQEVAATMTVAVYADMFLGDVLDLLCRKRKLDPNLYVLKFPDSNLIVPLDSTVESLHGVQEMTLVKKMAGLTAPSSCECSLGVLG</sequence>
<dbReference type="InterPro" id="IPR008828">
    <property type="entry name" value="Sin1/Avo1"/>
</dbReference>
<dbReference type="GO" id="GO:0031932">
    <property type="term" value="C:TORC2 complex"/>
    <property type="evidence" value="ECO:0007669"/>
    <property type="project" value="InterPro"/>
</dbReference>
<feature type="compositionally biased region" description="Basic and acidic residues" evidence="2">
    <location>
        <begin position="107"/>
        <end position="116"/>
    </location>
</feature>
<dbReference type="EMBL" id="RBNJ01001274">
    <property type="protein sequence ID" value="RUS33356.1"/>
    <property type="molecule type" value="Genomic_DNA"/>
</dbReference>
<feature type="compositionally biased region" description="Polar residues" evidence="2">
    <location>
        <begin position="169"/>
        <end position="188"/>
    </location>
</feature>
<reference evidence="5 6" key="1">
    <citation type="journal article" date="2018" name="New Phytol.">
        <title>Phylogenomics of Endogonaceae and evolution of mycorrhizas within Mucoromycota.</title>
        <authorList>
            <person name="Chang Y."/>
            <person name="Desiro A."/>
            <person name="Na H."/>
            <person name="Sandor L."/>
            <person name="Lipzen A."/>
            <person name="Clum A."/>
            <person name="Barry K."/>
            <person name="Grigoriev I.V."/>
            <person name="Martin F.M."/>
            <person name="Stajich J.E."/>
            <person name="Smith M.E."/>
            <person name="Bonito G."/>
            <person name="Spatafora J.W."/>
        </authorList>
    </citation>
    <scope>NUCLEOTIDE SEQUENCE [LARGE SCALE GENOMIC DNA]</scope>
    <source>
        <strain evidence="5 6">AD002</strain>
    </source>
</reference>
<keyword evidence="5" id="KW-0418">Kinase</keyword>
<evidence type="ECO:0000259" key="4">
    <source>
        <dbReference type="Pfam" id="PF23164"/>
    </source>
</evidence>
<dbReference type="InterPro" id="IPR056385">
    <property type="entry name" value="UBL_AVO1/Sin1"/>
</dbReference>
<feature type="region of interest" description="Disordered" evidence="2">
    <location>
        <begin position="552"/>
        <end position="584"/>
    </location>
</feature>
<dbReference type="PANTHER" id="PTHR13335:SF1">
    <property type="entry name" value="TARGET OF RAPAMYCIN COMPLEX 2 SUBUNIT MAPKAP1"/>
    <property type="match status" value="1"/>
</dbReference>
<dbReference type="GO" id="GO:0038203">
    <property type="term" value="P:TORC2 signaling"/>
    <property type="evidence" value="ECO:0007669"/>
    <property type="project" value="TreeGrafter"/>
</dbReference>
<dbReference type="PANTHER" id="PTHR13335">
    <property type="entry name" value="TARGET OF RAPAMYCIN COMPLEX 2 SUBUNIT MAPKAP1"/>
    <property type="match status" value="1"/>
</dbReference>
<dbReference type="GO" id="GO:0016301">
    <property type="term" value="F:kinase activity"/>
    <property type="evidence" value="ECO:0007669"/>
    <property type="project" value="UniProtKB-KW"/>
</dbReference>
<comment type="caution">
    <text evidence="5">The sequence shown here is derived from an EMBL/GenBank/DDBJ whole genome shotgun (WGS) entry which is preliminary data.</text>
</comment>